<reference evidence="1" key="1">
    <citation type="submission" date="2019-08" db="EMBL/GenBank/DDBJ databases">
        <authorList>
            <person name="Kucharzyk K."/>
            <person name="Murdoch R.W."/>
            <person name="Higgins S."/>
            <person name="Loffler F."/>
        </authorList>
    </citation>
    <scope>NUCLEOTIDE SEQUENCE</scope>
</reference>
<organism evidence="1">
    <name type="scientific">bioreactor metagenome</name>
    <dbReference type="NCBI Taxonomy" id="1076179"/>
    <lineage>
        <taxon>unclassified sequences</taxon>
        <taxon>metagenomes</taxon>
        <taxon>ecological metagenomes</taxon>
    </lineage>
</organism>
<dbReference type="EMBL" id="VSSQ01030129">
    <property type="protein sequence ID" value="MPM80536.1"/>
    <property type="molecule type" value="Genomic_DNA"/>
</dbReference>
<proteinExistence type="predicted"/>
<comment type="caution">
    <text evidence="1">The sequence shown here is derived from an EMBL/GenBank/DDBJ whole genome shotgun (WGS) entry which is preliminary data.</text>
</comment>
<sequence length="96" mass="11043">MLNVIGTTYIATCIIYNRFGDCIGCNLTLFVFYTNSMISSYIIKCVCIRIYQTYCNAVYFYGIYFISSIWIECECLVCTISYIDNTIRAYSTVSVT</sequence>
<dbReference type="AlphaFoldDB" id="A0A645CTU9"/>
<gene>
    <name evidence="1" type="ORF">SDC9_127583</name>
</gene>
<name>A0A645CTU9_9ZZZZ</name>
<evidence type="ECO:0000313" key="1">
    <source>
        <dbReference type="EMBL" id="MPM80536.1"/>
    </source>
</evidence>
<protein>
    <submittedName>
        <fullName evidence="1">Uncharacterized protein</fullName>
    </submittedName>
</protein>
<accession>A0A645CTU9</accession>